<protein>
    <submittedName>
        <fullName evidence="1">Uncharacterized protein</fullName>
    </submittedName>
</protein>
<evidence type="ECO:0000313" key="2">
    <source>
        <dbReference type="Proteomes" id="UP000548582"/>
    </source>
</evidence>
<dbReference type="Proteomes" id="UP000548582">
    <property type="component" value="Unassembled WGS sequence"/>
</dbReference>
<dbReference type="RefSeq" id="WP_170055242.1">
    <property type="nucleotide sequence ID" value="NZ_JABBKX010000006.1"/>
</dbReference>
<dbReference type="EMBL" id="JABBKX010000006">
    <property type="protein sequence ID" value="NMJ43016.1"/>
    <property type="molecule type" value="Genomic_DNA"/>
</dbReference>
<gene>
    <name evidence="1" type="ORF">GWK16_17340</name>
</gene>
<keyword evidence="2" id="KW-1185">Reference proteome</keyword>
<evidence type="ECO:0000313" key="1">
    <source>
        <dbReference type="EMBL" id="NMJ43016.1"/>
    </source>
</evidence>
<comment type="caution">
    <text evidence="1">The sequence shown here is derived from an EMBL/GenBank/DDBJ whole genome shotgun (WGS) entry which is preliminary data.</text>
</comment>
<sequence>MNRRSLILAAIVVPYVPGGPSDSHSIVAPRGLAAAGLGIRNEQRDGTDRDN</sequence>
<accession>A0A848EGA2</accession>
<proteinExistence type="predicted"/>
<dbReference type="AlphaFoldDB" id="A0A848EGA2"/>
<reference evidence="1 2" key="1">
    <citation type="submission" date="2020-03" db="EMBL/GenBank/DDBJ databases">
        <authorList>
            <person name="Sun Q."/>
        </authorList>
    </citation>
    <scope>NUCLEOTIDE SEQUENCE [LARGE SCALE GENOMIC DNA]</scope>
    <source>
        <strain evidence="1 2">JC162</strain>
    </source>
</reference>
<name>A0A848EGA2_9PROT</name>
<organism evidence="1 2">
    <name type="scientific">Neoroseomonas marina</name>
    <dbReference type="NCBI Taxonomy" id="1232220"/>
    <lineage>
        <taxon>Bacteria</taxon>
        <taxon>Pseudomonadati</taxon>
        <taxon>Pseudomonadota</taxon>
        <taxon>Alphaproteobacteria</taxon>
        <taxon>Acetobacterales</taxon>
        <taxon>Acetobacteraceae</taxon>
        <taxon>Neoroseomonas</taxon>
    </lineage>
</organism>